<proteinExistence type="predicted"/>
<dbReference type="AlphaFoldDB" id="A0A2W1EA27"/>
<sequence length="206" mass="24171">MEGREERQDNTRDMRNTLASQTATHSHQLHQFDLRQHYLKANLYSITQPENKDLFTPLAHTGSHHQLEAREPGGESPLIYGFVAVTVTLNYLRHWYLRDHSDGRFAAIVDYNDETDMVTITVGIVTRPGDDWESVDFTIDPDYQYFDSPRSHQTETVPQLRDGRNVHANYRVSDIENYIRREGHHIQGSIEDHEFEFRVDYVISRR</sequence>
<protein>
    <submittedName>
        <fullName evidence="1">Uncharacterized protein</fullName>
    </submittedName>
</protein>
<dbReference type="EMBL" id="NRDI02000019">
    <property type="protein sequence ID" value="KAI1509784.1"/>
    <property type="molecule type" value="Genomic_DNA"/>
</dbReference>
<organism evidence="1 2">
    <name type="scientific">Pyrenophora tritici-repentis</name>
    <dbReference type="NCBI Taxonomy" id="45151"/>
    <lineage>
        <taxon>Eukaryota</taxon>
        <taxon>Fungi</taxon>
        <taxon>Dikarya</taxon>
        <taxon>Ascomycota</taxon>
        <taxon>Pezizomycotina</taxon>
        <taxon>Dothideomycetes</taxon>
        <taxon>Pleosporomycetidae</taxon>
        <taxon>Pleosporales</taxon>
        <taxon>Pleosporineae</taxon>
        <taxon>Pleosporaceae</taxon>
        <taxon>Pyrenophora</taxon>
    </lineage>
</organism>
<evidence type="ECO:0000313" key="2">
    <source>
        <dbReference type="Proteomes" id="UP000249757"/>
    </source>
</evidence>
<keyword evidence="2" id="KW-1185">Reference proteome</keyword>
<comment type="caution">
    <text evidence="1">The sequence shown here is derived from an EMBL/GenBank/DDBJ whole genome shotgun (WGS) entry which is preliminary data.</text>
</comment>
<name>A0A2W1EA27_9PLEO</name>
<gene>
    <name evidence="1" type="ORF">Ptr86124_011370</name>
</gene>
<dbReference type="Proteomes" id="UP000249757">
    <property type="component" value="Unassembled WGS sequence"/>
</dbReference>
<reference evidence="2" key="1">
    <citation type="journal article" date="2022" name="Microb. Genom.">
        <title>A global pangenome for the wheat fungal pathogen Pyrenophora tritici-repentis and prediction of effector protein structural homology.</title>
        <authorList>
            <person name="Moolhuijzen P.M."/>
            <person name="See P.T."/>
            <person name="Shi G."/>
            <person name="Powell H.R."/>
            <person name="Cockram J."/>
            <person name="Jorgensen L.N."/>
            <person name="Benslimane H."/>
            <person name="Strelkov S.E."/>
            <person name="Turner J."/>
            <person name="Liu Z."/>
            <person name="Moffat C.S."/>
        </authorList>
    </citation>
    <scope>NUCLEOTIDE SEQUENCE [LARGE SCALE GENOMIC DNA]</scope>
</reference>
<accession>A0A2W1EA27</accession>
<evidence type="ECO:0000313" key="1">
    <source>
        <dbReference type="EMBL" id="KAI1509784.1"/>
    </source>
</evidence>